<feature type="transmembrane region" description="Helical" evidence="7">
    <location>
        <begin position="420"/>
        <end position="441"/>
    </location>
</feature>
<dbReference type="PIRSF" id="PIRSF006603">
    <property type="entry name" value="DinF"/>
    <property type="match status" value="1"/>
</dbReference>
<feature type="transmembrane region" description="Helical" evidence="7">
    <location>
        <begin position="367"/>
        <end position="385"/>
    </location>
</feature>
<evidence type="ECO:0000256" key="5">
    <source>
        <dbReference type="ARBA" id="ARBA00022989"/>
    </source>
</evidence>
<feature type="transmembrane region" description="Helical" evidence="7">
    <location>
        <begin position="286"/>
        <end position="304"/>
    </location>
</feature>
<dbReference type="PANTHER" id="PTHR43549">
    <property type="entry name" value="MULTIDRUG RESISTANCE PROTEIN YPNP-RELATED"/>
    <property type="match status" value="1"/>
</dbReference>
<dbReference type="PANTHER" id="PTHR43549:SF3">
    <property type="entry name" value="MULTIDRUG RESISTANCE PROTEIN YPNP-RELATED"/>
    <property type="match status" value="1"/>
</dbReference>
<gene>
    <name evidence="8" type="ORF">METZ01_LOCUS2695</name>
</gene>
<dbReference type="InterPro" id="IPR052031">
    <property type="entry name" value="Membrane_Transporter-Flippase"/>
</dbReference>
<dbReference type="GO" id="GO:0005886">
    <property type="term" value="C:plasma membrane"/>
    <property type="evidence" value="ECO:0007669"/>
    <property type="project" value="UniProtKB-SubCell"/>
</dbReference>
<evidence type="ECO:0000256" key="7">
    <source>
        <dbReference type="SAM" id="Phobius"/>
    </source>
</evidence>
<keyword evidence="4 7" id="KW-0812">Transmembrane</keyword>
<name>A0A381N5F5_9ZZZZ</name>
<evidence type="ECO:0000256" key="4">
    <source>
        <dbReference type="ARBA" id="ARBA00022692"/>
    </source>
</evidence>
<comment type="subcellular location">
    <subcellularLocation>
        <location evidence="1">Cell membrane</location>
        <topology evidence="1">Multi-pass membrane protein</topology>
    </subcellularLocation>
</comment>
<dbReference type="AlphaFoldDB" id="A0A381N5F5"/>
<feature type="transmembrane region" description="Helical" evidence="7">
    <location>
        <begin position="169"/>
        <end position="189"/>
    </location>
</feature>
<protein>
    <recommendedName>
        <fullName evidence="9">MATE efflux family protein</fullName>
    </recommendedName>
</protein>
<evidence type="ECO:0000256" key="2">
    <source>
        <dbReference type="ARBA" id="ARBA00022448"/>
    </source>
</evidence>
<feature type="non-terminal residue" evidence="8">
    <location>
        <position position="1"/>
    </location>
</feature>
<feature type="transmembrane region" description="Helical" evidence="7">
    <location>
        <begin position="242"/>
        <end position="266"/>
    </location>
</feature>
<dbReference type="NCBIfam" id="TIGR00797">
    <property type="entry name" value="matE"/>
    <property type="match status" value="1"/>
</dbReference>
<evidence type="ECO:0000256" key="6">
    <source>
        <dbReference type="ARBA" id="ARBA00023136"/>
    </source>
</evidence>
<feature type="transmembrane region" description="Helical" evidence="7">
    <location>
        <begin position="392"/>
        <end position="414"/>
    </location>
</feature>
<feature type="transmembrane region" description="Helical" evidence="7">
    <location>
        <begin position="99"/>
        <end position="119"/>
    </location>
</feature>
<feature type="transmembrane region" description="Helical" evidence="7">
    <location>
        <begin position="21"/>
        <end position="43"/>
    </location>
</feature>
<evidence type="ECO:0000256" key="3">
    <source>
        <dbReference type="ARBA" id="ARBA00022475"/>
    </source>
</evidence>
<accession>A0A381N5F5</accession>
<keyword evidence="5 7" id="KW-1133">Transmembrane helix</keyword>
<proteinExistence type="predicted"/>
<dbReference type="Pfam" id="PF01554">
    <property type="entry name" value="MatE"/>
    <property type="match status" value="2"/>
</dbReference>
<dbReference type="EMBL" id="UINC01000138">
    <property type="protein sequence ID" value="SUZ49841.1"/>
    <property type="molecule type" value="Genomic_DNA"/>
</dbReference>
<feature type="transmembrane region" description="Helical" evidence="7">
    <location>
        <begin position="325"/>
        <end position="347"/>
    </location>
</feature>
<sequence length="452" mass="48543">VNSSEAKLTSGPPSSAIVSMMAPMIIGLLVIIGNGLVDAYFIGQLGYAQLAAVSYAFPVWFILGGIVMGLGVGTSSLASRAIGAGNKTIVREIATHAMILSVLVGVFVITAGLLSIEQIFSLLGANEETMPYVKEYMEIYYWGGIFMAVPMIGNAVLRASGDAKTPSVLMASSAIINAVLDPILIFGWFGLPAMGVRGAALASVLANVVFLIASLIILIFRDDLIQFRNHSFKSIIESWKKILHVGLPAIASNLIAPLSTAFVTALISSYGQTAVAAYGLAGRLEAFIIVIIMALGGAMSPYVGQNFGAKRFDRLSSGFKFATQFTLVYSIFCIVFFYLSAEFFLGFFTSDPEVIRIAKIQLLYCPWGYGFLGLAAICNGSFNAFGKPMPAMVISISRTLVVYVPMAYLFAYLFGIRGVFIAQVLANILAGMVAVIWYRLIFRQLSSPQQQT</sequence>
<evidence type="ECO:0000256" key="1">
    <source>
        <dbReference type="ARBA" id="ARBA00004651"/>
    </source>
</evidence>
<dbReference type="GO" id="GO:0042910">
    <property type="term" value="F:xenobiotic transmembrane transporter activity"/>
    <property type="evidence" value="ECO:0007669"/>
    <property type="project" value="InterPro"/>
</dbReference>
<feature type="transmembrane region" description="Helical" evidence="7">
    <location>
        <begin position="201"/>
        <end position="221"/>
    </location>
</feature>
<dbReference type="InterPro" id="IPR002528">
    <property type="entry name" value="MATE_fam"/>
</dbReference>
<reference evidence="8" key="1">
    <citation type="submission" date="2018-05" db="EMBL/GenBank/DDBJ databases">
        <authorList>
            <person name="Lanie J.A."/>
            <person name="Ng W.-L."/>
            <person name="Kazmierczak K.M."/>
            <person name="Andrzejewski T.M."/>
            <person name="Davidsen T.M."/>
            <person name="Wayne K.J."/>
            <person name="Tettelin H."/>
            <person name="Glass J.I."/>
            <person name="Rusch D."/>
            <person name="Podicherti R."/>
            <person name="Tsui H.-C.T."/>
            <person name="Winkler M.E."/>
        </authorList>
    </citation>
    <scope>NUCLEOTIDE SEQUENCE</scope>
</reference>
<keyword evidence="6 7" id="KW-0472">Membrane</keyword>
<feature type="transmembrane region" description="Helical" evidence="7">
    <location>
        <begin position="139"/>
        <end position="157"/>
    </location>
</feature>
<keyword evidence="2" id="KW-0813">Transport</keyword>
<dbReference type="GO" id="GO:0015297">
    <property type="term" value="F:antiporter activity"/>
    <property type="evidence" value="ECO:0007669"/>
    <property type="project" value="InterPro"/>
</dbReference>
<evidence type="ECO:0000313" key="8">
    <source>
        <dbReference type="EMBL" id="SUZ49841.1"/>
    </source>
</evidence>
<keyword evidence="3" id="KW-1003">Cell membrane</keyword>
<evidence type="ECO:0008006" key="9">
    <source>
        <dbReference type="Google" id="ProtNLM"/>
    </source>
</evidence>
<feature type="transmembrane region" description="Helical" evidence="7">
    <location>
        <begin position="55"/>
        <end position="78"/>
    </location>
</feature>
<dbReference type="InterPro" id="IPR048279">
    <property type="entry name" value="MdtK-like"/>
</dbReference>
<organism evidence="8">
    <name type="scientific">marine metagenome</name>
    <dbReference type="NCBI Taxonomy" id="408172"/>
    <lineage>
        <taxon>unclassified sequences</taxon>
        <taxon>metagenomes</taxon>
        <taxon>ecological metagenomes</taxon>
    </lineage>
</organism>